<dbReference type="AlphaFoldDB" id="A0A0V1IRR5"/>
<organism evidence="1 3">
    <name type="scientific">Trichinella pseudospiralis</name>
    <name type="common">Parasitic roundworm</name>
    <dbReference type="NCBI Taxonomy" id="6337"/>
    <lineage>
        <taxon>Eukaryota</taxon>
        <taxon>Metazoa</taxon>
        <taxon>Ecdysozoa</taxon>
        <taxon>Nematoda</taxon>
        <taxon>Enoplea</taxon>
        <taxon>Dorylaimia</taxon>
        <taxon>Trichinellida</taxon>
        <taxon>Trichinellidae</taxon>
        <taxon>Trichinella</taxon>
    </lineage>
</organism>
<protein>
    <submittedName>
        <fullName evidence="1">Uncharacterized protein</fullName>
    </submittedName>
</protein>
<evidence type="ECO:0000313" key="4">
    <source>
        <dbReference type="Proteomes" id="UP000054826"/>
    </source>
</evidence>
<dbReference type="Proteomes" id="UP000054826">
    <property type="component" value="Unassembled WGS sequence"/>
</dbReference>
<evidence type="ECO:0000313" key="3">
    <source>
        <dbReference type="Proteomes" id="UP000054805"/>
    </source>
</evidence>
<reference evidence="3 4" key="1">
    <citation type="submission" date="2015-01" db="EMBL/GenBank/DDBJ databases">
        <title>Evolution of Trichinella species and genotypes.</title>
        <authorList>
            <person name="Korhonen P.K."/>
            <person name="Edoardo P."/>
            <person name="Giuseppe L.R."/>
            <person name="Gasser R.B."/>
        </authorList>
    </citation>
    <scope>NUCLEOTIDE SEQUENCE [LARGE SCALE GENOMIC DNA]</scope>
    <source>
        <strain evidence="2">ISS176</strain>
        <strain evidence="1">ISS588</strain>
    </source>
</reference>
<dbReference type="EMBL" id="JYDV01000058">
    <property type="protein sequence ID" value="KRZ37404.1"/>
    <property type="molecule type" value="Genomic_DNA"/>
</dbReference>
<evidence type="ECO:0000313" key="2">
    <source>
        <dbReference type="EMBL" id="KRZ37404.1"/>
    </source>
</evidence>
<dbReference type="EMBL" id="JYDS01000103">
    <property type="protein sequence ID" value="KRZ25380.1"/>
    <property type="molecule type" value="Genomic_DNA"/>
</dbReference>
<evidence type="ECO:0000313" key="1">
    <source>
        <dbReference type="EMBL" id="KRZ25380.1"/>
    </source>
</evidence>
<dbReference type="Proteomes" id="UP000054805">
    <property type="component" value="Unassembled WGS sequence"/>
</dbReference>
<keyword evidence="3" id="KW-1185">Reference proteome</keyword>
<sequence length="353" mass="40607">MEEIGNFHNYTEIAIDVSLERQTKTFNDTVFIQKVLIKAAAIWPGEEVKLLKLPRTPYLEFRPLVRDVEQFSKKCLPKEASEAAEQSLHCNGNRMDVENELFQQMLAQMKQFENDTSCDEFFENNYGKSCIINFTFDHAKENNGKSKVQWKIPLVEEENENKISIINYSSKEPKPILKQSTLPNASINFCKIDNGKFFECKSENFLFPNLNWRPFDNASKYDFTSHSALNFLPQAYLPECTFKAFSVENYANQLLLLRKCLVGVKDFTRQHFEMYDAQNPKCRIYSFSKRLQNWNNILALLTDDSGIKLLTISINNYLMYIPTISIGGAGGIVSVARFFGLGFALESFADNVD</sequence>
<accession>A0A0V1IRR5</accession>
<name>A0A0V1IRR5_TRIPS</name>
<gene>
    <name evidence="1" type="ORF">T4B_11566</name>
    <name evidence="2" type="ORF">T4C_7330</name>
</gene>
<comment type="caution">
    <text evidence="1">The sequence shown here is derived from an EMBL/GenBank/DDBJ whole genome shotgun (WGS) entry which is preliminary data.</text>
</comment>
<proteinExistence type="predicted"/>